<proteinExistence type="predicted"/>
<protein>
    <submittedName>
        <fullName evidence="2">Uncharacterized protein</fullName>
    </submittedName>
</protein>
<organism evidence="2 3">
    <name type="scientific">Myotis myotis</name>
    <name type="common">Greater mouse-eared bat</name>
    <name type="synonym">Vespertilio myotis</name>
    <dbReference type="NCBI Taxonomy" id="51298"/>
    <lineage>
        <taxon>Eukaryota</taxon>
        <taxon>Metazoa</taxon>
        <taxon>Chordata</taxon>
        <taxon>Craniata</taxon>
        <taxon>Vertebrata</taxon>
        <taxon>Euteleostomi</taxon>
        <taxon>Mammalia</taxon>
        <taxon>Eutheria</taxon>
        <taxon>Laurasiatheria</taxon>
        <taxon>Chiroptera</taxon>
        <taxon>Yangochiroptera</taxon>
        <taxon>Vespertilionidae</taxon>
        <taxon>Myotis</taxon>
    </lineage>
</organism>
<feature type="compositionally biased region" description="Polar residues" evidence="1">
    <location>
        <begin position="115"/>
        <end position="124"/>
    </location>
</feature>
<name>A0A7J7XHH4_MYOMY</name>
<keyword evidence="3" id="KW-1185">Reference proteome</keyword>
<dbReference type="EMBL" id="JABWUV010000006">
    <property type="protein sequence ID" value="KAF6349145.1"/>
    <property type="molecule type" value="Genomic_DNA"/>
</dbReference>
<dbReference type="Proteomes" id="UP000527355">
    <property type="component" value="Unassembled WGS sequence"/>
</dbReference>
<dbReference type="AlphaFoldDB" id="A0A7J7XHH4"/>
<gene>
    <name evidence="2" type="ORF">mMyoMyo1_011701</name>
</gene>
<reference evidence="2 3" key="1">
    <citation type="journal article" date="2020" name="Nature">
        <title>Six reference-quality genomes reveal evolution of bat adaptations.</title>
        <authorList>
            <person name="Jebb D."/>
            <person name="Huang Z."/>
            <person name="Pippel M."/>
            <person name="Hughes G.M."/>
            <person name="Lavrichenko K."/>
            <person name="Devanna P."/>
            <person name="Winkler S."/>
            <person name="Jermiin L.S."/>
            <person name="Skirmuntt E.C."/>
            <person name="Katzourakis A."/>
            <person name="Burkitt-Gray L."/>
            <person name="Ray D.A."/>
            <person name="Sullivan K.A.M."/>
            <person name="Roscito J.G."/>
            <person name="Kirilenko B.M."/>
            <person name="Davalos L.M."/>
            <person name="Corthals A.P."/>
            <person name="Power M.L."/>
            <person name="Jones G."/>
            <person name="Ransome R.D."/>
            <person name="Dechmann D.K.N."/>
            <person name="Locatelli A.G."/>
            <person name="Puechmaille S.J."/>
            <person name="Fedrigo O."/>
            <person name="Jarvis E.D."/>
            <person name="Hiller M."/>
            <person name="Vernes S.C."/>
            <person name="Myers E.W."/>
            <person name="Teeling E.C."/>
        </authorList>
    </citation>
    <scope>NUCLEOTIDE SEQUENCE [LARGE SCALE GENOMIC DNA]</scope>
    <source>
        <strain evidence="2">MMyoMyo1</strain>
        <tissue evidence="2">Flight muscle</tissue>
    </source>
</reference>
<evidence type="ECO:0000313" key="3">
    <source>
        <dbReference type="Proteomes" id="UP000527355"/>
    </source>
</evidence>
<evidence type="ECO:0000313" key="2">
    <source>
        <dbReference type="EMBL" id="KAF6349145.1"/>
    </source>
</evidence>
<evidence type="ECO:0000256" key="1">
    <source>
        <dbReference type="SAM" id="MobiDB-lite"/>
    </source>
</evidence>
<feature type="compositionally biased region" description="Basic and acidic residues" evidence="1">
    <location>
        <begin position="104"/>
        <end position="114"/>
    </location>
</feature>
<accession>A0A7J7XHH4</accession>
<sequence length="124" mass="14333">MWTFGTISAWGQISCCRSLQKNWMKEKKSRNQTKRIGMMKAPWAEPGKFMVGKSKIPEVRGRGKGVMKGIKSSYFGKKRLQVEGAPMERGGFLKKEEEMKKEKEALWDEGKKTESTVSWQLRKK</sequence>
<feature type="region of interest" description="Disordered" evidence="1">
    <location>
        <begin position="104"/>
        <end position="124"/>
    </location>
</feature>
<comment type="caution">
    <text evidence="2">The sequence shown here is derived from an EMBL/GenBank/DDBJ whole genome shotgun (WGS) entry which is preliminary data.</text>
</comment>